<keyword evidence="6" id="KW-0732">Signal</keyword>
<accession>A0AAV7KIL8</accession>
<dbReference type="PANTHER" id="PTHR10574">
    <property type="entry name" value="NETRIN/LAMININ-RELATED"/>
    <property type="match status" value="1"/>
</dbReference>
<evidence type="ECO:0000256" key="3">
    <source>
        <dbReference type="ARBA" id="ARBA00023292"/>
    </source>
</evidence>
<name>A0AAV7KIL8_9METZ</name>
<dbReference type="InterPro" id="IPR013320">
    <property type="entry name" value="ConA-like_dom_sf"/>
</dbReference>
<dbReference type="InterPro" id="IPR050440">
    <property type="entry name" value="Laminin/Netrin_ECM"/>
</dbReference>
<comment type="caution">
    <text evidence="4">Lacks conserved residue(s) required for the propagation of feature annotation.</text>
</comment>
<keyword evidence="2" id="KW-1015">Disulfide bond</keyword>
<dbReference type="InterPro" id="IPR001791">
    <property type="entry name" value="Laminin_G"/>
</dbReference>
<feature type="signal peptide" evidence="6">
    <location>
        <begin position="1"/>
        <end position="18"/>
    </location>
</feature>
<dbReference type="CDD" id="cd00055">
    <property type="entry name" value="EGF_Lam"/>
    <property type="match status" value="1"/>
</dbReference>
<evidence type="ECO:0000256" key="4">
    <source>
        <dbReference type="PROSITE-ProRule" id="PRU00122"/>
    </source>
</evidence>
<dbReference type="Proteomes" id="UP001165289">
    <property type="component" value="Unassembled WGS sequence"/>
</dbReference>
<evidence type="ECO:0000256" key="2">
    <source>
        <dbReference type="ARBA" id="ARBA00023157"/>
    </source>
</evidence>
<dbReference type="PROSITE" id="PS50022">
    <property type="entry name" value="FA58C_3"/>
    <property type="match status" value="1"/>
</dbReference>
<gene>
    <name evidence="9" type="ORF">LOD99_10145</name>
</gene>
<organism evidence="9 10">
    <name type="scientific">Oopsacas minuta</name>
    <dbReference type="NCBI Taxonomy" id="111878"/>
    <lineage>
        <taxon>Eukaryota</taxon>
        <taxon>Metazoa</taxon>
        <taxon>Porifera</taxon>
        <taxon>Hexactinellida</taxon>
        <taxon>Hexasterophora</taxon>
        <taxon>Lyssacinosida</taxon>
        <taxon>Leucopsacidae</taxon>
        <taxon>Oopsacas</taxon>
    </lineage>
</organism>
<keyword evidence="3" id="KW-0424">Laminin EGF-like domain</keyword>
<evidence type="ECO:0000256" key="5">
    <source>
        <dbReference type="SAM" id="Coils"/>
    </source>
</evidence>
<dbReference type="InterPro" id="IPR002049">
    <property type="entry name" value="LE_dom"/>
</dbReference>
<evidence type="ECO:0000256" key="1">
    <source>
        <dbReference type="ARBA" id="ARBA00022536"/>
    </source>
</evidence>
<dbReference type="SMART" id="SM00136">
    <property type="entry name" value="LamNT"/>
    <property type="match status" value="1"/>
</dbReference>
<keyword evidence="10" id="KW-1185">Reference proteome</keyword>
<evidence type="ECO:0000259" key="8">
    <source>
        <dbReference type="PROSITE" id="PS50025"/>
    </source>
</evidence>
<dbReference type="SUPFAM" id="SSF49785">
    <property type="entry name" value="Galactose-binding domain-like"/>
    <property type="match status" value="1"/>
</dbReference>
<feature type="chain" id="PRO_5043383987" evidence="6">
    <location>
        <begin position="19"/>
        <end position="1506"/>
    </location>
</feature>
<evidence type="ECO:0000259" key="7">
    <source>
        <dbReference type="PROSITE" id="PS50022"/>
    </source>
</evidence>
<dbReference type="InterPro" id="IPR000421">
    <property type="entry name" value="FA58C"/>
</dbReference>
<keyword evidence="1" id="KW-0245">EGF-like domain</keyword>
<feature type="domain" description="F5/8 type C" evidence="7">
    <location>
        <begin position="15"/>
        <end position="181"/>
    </location>
</feature>
<comment type="caution">
    <text evidence="9">The sequence shown here is derived from an EMBL/GenBank/DDBJ whole genome shotgun (WGS) entry which is preliminary data.</text>
</comment>
<keyword evidence="5" id="KW-0175">Coiled coil</keyword>
<dbReference type="PROSITE" id="PS50025">
    <property type="entry name" value="LAM_G_DOMAIN"/>
    <property type="match status" value="1"/>
</dbReference>
<protein>
    <submittedName>
        <fullName evidence="9">Uncharacterized protein</fullName>
    </submittedName>
</protein>
<dbReference type="Gene3D" id="2.10.25.10">
    <property type="entry name" value="Laminin"/>
    <property type="match status" value="1"/>
</dbReference>
<reference evidence="9 10" key="1">
    <citation type="journal article" date="2023" name="BMC Biol.">
        <title>The compact genome of the sponge Oopsacas minuta (Hexactinellida) is lacking key metazoan core genes.</title>
        <authorList>
            <person name="Santini S."/>
            <person name="Schenkelaars Q."/>
            <person name="Jourda C."/>
            <person name="Duchesne M."/>
            <person name="Belahbib H."/>
            <person name="Rocher C."/>
            <person name="Selva M."/>
            <person name="Riesgo A."/>
            <person name="Vervoort M."/>
            <person name="Leys S.P."/>
            <person name="Kodjabachian L."/>
            <person name="Le Bivic A."/>
            <person name="Borchiellini C."/>
            <person name="Claverie J.M."/>
            <person name="Renard E."/>
        </authorList>
    </citation>
    <scope>NUCLEOTIDE SEQUENCE [LARGE SCALE GENOMIC DNA]</scope>
    <source>
        <strain evidence="9">SPO-2</strain>
    </source>
</reference>
<dbReference type="GO" id="GO:0009888">
    <property type="term" value="P:tissue development"/>
    <property type="evidence" value="ECO:0007669"/>
    <property type="project" value="TreeGrafter"/>
</dbReference>
<dbReference type="InterPro" id="IPR008211">
    <property type="entry name" value="Laminin_N"/>
</dbReference>
<feature type="domain" description="Laminin G" evidence="8">
    <location>
        <begin position="1283"/>
        <end position="1473"/>
    </location>
</feature>
<dbReference type="SUPFAM" id="SSF49899">
    <property type="entry name" value="Concanavalin A-like lectins/glucanases"/>
    <property type="match status" value="3"/>
</dbReference>
<evidence type="ECO:0000313" key="9">
    <source>
        <dbReference type="EMBL" id="KAI6661217.1"/>
    </source>
</evidence>
<dbReference type="EMBL" id="JAKMXF010000019">
    <property type="protein sequence ID" value="KAI6661217.1"/>
    <property type="molecule type" value="Genomic_DNA"/>
</dbReference>
<dbReference type="Gene3D" id="2.60.120.200">
    <property type="match status" value="3"/>
</dbReference>
<dbReference type="Gene3D" id="2.60.120.260">
    <property type="entry name" value="Galactose-binding domain-like"/>
    <property type="match status" value="1"/>
</dbReference>
<sequence length="1506" mass="169185">MSITKVLVVLFFVVCVQSQPHPFNENLAEQAFVSVSCGEDPCSYQDQTPSLIIDGDEETFWRSDAGVTSKYQIIVTLSQEFEVTGISVTFPDSLISSNWSIEISQDGYNYNQIAFFSLNCAAVSIPFCEEISRSMRTADLSLDVSKDRRAQFIRINLLSYQSDLEPEQQFHSISEVEVYGQCSCNGFGRDCFLLEDTSTEYQCTCTGNTCGTHCEECCEGYQILDYVTRTSDPLFSCKKCDNCTNSLLQLLDSHTNTFNYTADRFDSLILTVPLFLPAIRNFLSQFVSLYYDVRDYVFDTSAIELTFRGNSSNYSFPDPVPILTCVPELSVPPLEAYMEIRRTFEDAIILHSELVDGNDETLIQIVQQQQELLAFYHTLNQFNISLQEHFDSLVTSLRAHQEIATEIQSGTLSAKSNFSAIIYNHLFISETRINIIKLLAVVEQWKDIINTSLLALTQFHTKADTIHATFRTLSIQIELSLEIANNSIFLFTEIEQSRLIILDLITEINVIALNISSVVRDLQFLNVTIYNLFDALTDLITSLEGCLYQLTKFNDLLSNRNSVLTEVLRSIEVDLKAFLNTDEIQSADFYTLQAEIHAEELVITLQAINSLARYIPNTSVILSLTEQEILTPIESAREVIIARDRLNIFIERIRADTIFDRIAELRLTIIQLDEIARNLIRESADVLNSINPHIDTANQLSIDISELRSRLEELLVRAGIKFAEDEYTILSQLRTDLELKTLSLSDQEALVNSTITDILEAKELLPQIAFYNAQTVELRDIIVNQSVDARENTFQISAKLNNLAWTTNNIQTRNSNIRSRLEKVYSRLSRVHNKLQLPKAPLRLDGSMVVSLQPPPTEQLENATYSTDFSFYFEPVRTGLSESTFLFFYAGPAILDTSENVSPLDTEDYIAIVSANSVMGYRARIGGTEFSKSLGSRETIRSNSKYTVRIKRVGSAFRFELKTPTATYTTATTLSEESLHHFAFKPTPNTAYYIGGHPDDVLIATSLQSLDKFRGCVYLALTLRWNLYSLWDTRYHTNFLTDQTGLDCIRHSDTQADFDVDGLSFYGYGHAYIRNTQNSPIVKFTVTPQEHDGLILTSFGKNRGDKKFIYSFYIRDRKFKFDIAYDGASRVTYTLDLLIKVSTRYDVELELFQSGGVKAIINYDNKEAELVTGLRRDLFKADVLLFGGISRIAVDETDSDVLSSWTTDYYRNFTGCITNVIILRTTISAVLLDTSFNFNSGGTTGVTLGCPNFPIPEYSITKTDTTGYLDFDLLVHEGVTGSFTQFYHGENNFELLPGPVGTLSSSPVDFSKSYSLGLIVSKPYTMNQKSVLIHISDLDQGLSLEVSIDSSYNATLEIKRGDVLASISSPLDVNKYRIMHSITVHSIGESGLELYVDDNTPVTLPGAFNLVLPIELSANQNLFVGGNEIPEYSFNGCLKEVALYDSLLNLGLGTFVATGDSTVGSEGIEHDMCGFHPYNGLVYGGARALPHPFDFQEAVRLSTIPK</sequence>
<evidence type="ECO:0000313" key="10">
    <source>
        <dbReference type="Proteomes" id="UP001165289"/>
    </source>
</evidence>
<proteinExistence type="predicted"/>
<dbReference type="PANTHER" id="PTHR10574:SF406">
    <property type="entry name" value="LAMININ SUBUNIT ALPHA 5"/>
    <property type="match status" value="1"/>
</dbReference>
<dbReference type="InterPro" id="IPR008979">
    <property type="entry name" value="Galactose-bd-like_sf"/>
</dbReference>
<evidence type="ECO:0000256" key="6">
    <source>
        <dbReference type="SAM" id="SignalP"/>
    </source>
</evidence>
<feature type="coiled-coil region" evidence="5">
    <location>
        <begin position="662"/>
        <end position="717"/>
    </location>
</feature>
<dbReference type="Pfam" id="PF00754">
    <property type="entry name" value="F5_F8_type_C"/>
    <property type="match status" value="1"/>
</dbReference>